<dbReference type="EMBL" id="CM043015">
    <property type="protein sequence ID" value="KAI4470067.1"/>
    <property type="molecule type" value="Genomic_DNA"/>
</dbReference>
<dbReference type="Proteomes" id="UP001056778">
    <property type="component" value="Chromosome 1"/>
</dbReference>
<organism evidence="1 2">
    <name type="scientific">Holotrichia oblita</name>
    <name type="common">Chafer beetle</name>
    <dbReference type="NCBI Taxonomy" id="644536"/>
    <lineage>
        <taxon>Eukaryota</taxon>
        <taxon>Metazoa</taxon>
        <taxon>Ecdysozoa</taxon>
        <taxon>Arthropoda</taxon>
        <taxon>Hexapoda</taxon>
        <taxon>Insecta</taxon>
        <taxon>Pterygota</taxon>
        <taxon>Neoptera</taxon>
        <taxon>Endopterygota</taxon>
        <taxon>Coleoptera</taxon>
        <taxon>Polyphaga</taxon>
        <taxon>Scarabaeiformia</taxon>
        <taxon>Scarabaeidae</taxon>
        <taxon>Melolonthinae</taxon>
        <taxon>Holotrichia</taxon>
    </lineage>
</organism>
<comment type="caution">
    <text evidence="1">The sequence shown here is derived from an EMBL/GenBank/DDBJ whole genome shotgun (WGS) entry which is preliminary data.</text>
</comment>
<sequence>MDDEQLIELVRRYPVLYDLSHSKYMDSKLKLDIWSSIGKELKVSGASCKSRWNNIRDNYRKSLKKLITKSGQGVQKNKTYKYSQQLGFLNKYFEDRETKGNIESQLAVGDDNDQESLSDGEESTESRVHADLEIRPSPSPSPKITTIPKDTEKSIAETRKRKKQAPQQTATAKLMEYLVARNDDQAVTSTQHPVDAFLTEIAPTLKTLNPFYLNLAKSEIFNIVQQYEMKMLQEQHSHHRVFLNLLRSVTPQSDQHSISSNSTPIQLLSPAEIPQEHPVYQGQHEPPALSSSNVLLPNYFEGFKSN</sequence>
<proteinExistence type="predicted"/>
<reference evidence="1" key="1">
    <citation type="submission" date="2022-04" db="EMBL/GenBank/DDBJ databases">
        <title>Chromosome-scale genome assembly of Holotrichia oblita Faldermann.</title>
        <authorList>
            <person name="Rongchong L."/>
        </authorList>
    </citation>
    <scope>NUCLEOTIDE SEQUENCE</scope>
    <source>
        <strain evidence="1">81SQS9</strain>
    </source>
</reference>
<evidence type="ECO:0000313" key="2">
    <source>
        <dbReference type="Proteomes" id="UP001056778"/>
    </source>
</evidence>
<protein>
    <submittedName>
        <fullName evidence="1">Madf domain transcription factor</fullName>
    </submittedName>
</protein>
<name>A0ACB9TTI6_HOLOL</name>
<accession>A0ACB9TTI6</accession>
<evidence type="ECO:0000313" key="1">
    <source>
        <dbReference type="EMBL" id="KAI4470067.1"/>
    </source>
</evidence>
<keyword evidence="2" id="KW-1185">Reference proteome</keyword>
<gene>
    <name evidence="1" type="ORF">MML48_1g17818</name>
</gene>